<dbReference type="OrthoDB" id="514967at2759"/>
<dbReference type="Proteomes" id="UP000197138">
    <property type="component" value="Unassembled WGS sequence"/>
</dbReference>
<evidence type="ECO:0000256" key="6">
    <source>
        <dbReference type="ARBA" id="ARBA00023125"/>
    </source>
</evidence>
<dbReference type="InterPro" id="IPR004333">
    <property type="entry name" value="SBP_dom"/>
</dbReference>
<dbReference type="EMBL" id="MTKT01000548">
    <property type="protein sequence ID" value="OWM90601.1"/>
    <property type="molecule type" value="Genomic_DNA"/>
</dbReference>
<dbReference type="GO" id="GO:0005634">
    <property type="term" value="C:nucleus"/>
    <property type="evidence" value="ECO:0007669"/>
    <property type="project" value="UniProtKB-SubCell"/>
</dbReference>
<reference evidence="13" key="1">
    <citation type="journal article" date="2017" name="Plant J.">
        <title>The pomegranate (Punica granatum L.) genome and the genomics of punicalagin biosynthesis.</title>
        <authorList>
            <person name="Qin G."/>
            <person name="Xu C."/>
            <person name="Ming R."/>
            <person name="Tang H."/>
            <person name="Guyot R."/>
            <person name="Kramer E.M."/>
            <person name="Hu Y."/>
            <person name="Yi X."/>
            <person name="Qi Y."/>
            <person name="Xu X."/>
            <person name="Gao Z."/>
            <person name="Pan H."/>
            <person name="Jian J."/>
            <person name="Tian Y."/>
            <person name="Yue Z."/>
            <person name="Xu Y."/>
        </authorList>
    </citation>
    <scope>NUCLEOTIDE SEQUENCE [LARGE SCALE GENOMIC DNA]</scope>
    <source>
        <strain evidence="13">cv. Dabenzi</strain>
    </source>
</reference>
<dbReference type="Gene3D" id="4.10.1100.10">
    <property type="entry name" value="Transcription factor, SBP-box domain"/>
    <property type="match status" value="1"/>
</dbReference>
<keyword evidence="5" id="KW-0805">Transcription regulation</keyword>
<sequence>MDWNLKTPSWDFTEFAQDTLPNIGGVSGVSSSFGGNDPKGDFSVDLKLGQVSNPGNEPAAAKWKVGNIVSKKVSSPLGSIKRPRGNNNGAQVVSCLVDGCYADLSSCREYHRRHKVCELHSKTPEVTIGGHKQRFCQQCSRFHSMEEFDEGKRSCRKRLEGHNRRRRKPQPDPLIRPVNCLSNYQGTRLSPFSNSHVYPSAALGGNPAWVGVDNPSNAEGALYNQRHQQMPFLGIQSLLPGSSSGIYSGGGGKQFALLQGHQTAPETLSVSQPFHPRAIAISSESGSGSNGNNNMFCDGLLTLQVRDSDCALSLLSSPQMQTPGLGIAKPLGPPPRLLGGNLSQGLVPVDSVLVSSHGNETNIQCHGGIFMGHNGSPGDDHAPQTFPFQWD</sequence>
<feature type="domain" description="SBP-type" evidence="10">
    <location>
        <begin position="92"/>
        <end position="169"/>
    </location>
</feature>
<dbReference type="AlphaFoldDB" id="A0A218Y1C6"/>
<evidence type="ECO:0000256" key="5">
    <source>
        <dbReference type="ARBA" id="ARBA00023015"/>
    </source>
</evidence>
<dbReference type="GeneID" id="116188210"/>
<reference evidence="12 14" key="3">
    <citation type="submission" date="2017-11" db="EMBL/GenBank/DDBJ databases">
        <title>De-novo sequencing of pomegranate (Punica granatum L.) genome.</title>
        <authorList>
            <person name="Akparov Z."/>
            <person name="Amiraslanov A."/>
            <person name="Hajiyeva S."/>
            <person name="Abbasov M."/>
            <person name="Kaur K."/>
            <person name="Hamwieh A."/>
            <person name="Solovyev V."/>
            <person name="Salamov A."/>
            <person name="Braich B."/>
            <person name="Kosarev P."/>
            <person name="Mahmoud A."/>
            <person name="Hajiyev E."/>
            <person name="Babayeva S."/>
            <person name="Izzatullayeva V."/>
            <person name="Mammadov A."/>
            <person name="Mammadov A."/>
            <person name="Sharifova S."/>
            <person name="Ojaghi J."/>
            <person name="Eynullazada K."/>
            <person name="Bayramov B."/>
            <person name="Abdulazimova A."/>
            <person name="Shahmuradov I."/>
        </authorList>
    </citation>
    <scope>NUCLEOTIDE SEQUENCE [LARGE SCALE GENOMIC DNA]</scope>
    <source>
        <strain evidence="12">AG2017</strain>
        <strain evidence="14">cv. AG2017</strain>
        <tissue evidence="12">Leaf</tissue>
    </source>
</reference>
<evidence type="ECO:0000259" key="10">
    <source>
        <dbReference type="PROSITE" id="PS51141"/>
    </source>
</evidence>
<evidence type="ECO:0000256" key="1">
    <source>
        <dbReference type="ARBA" id="ARBA00004123"/>
    </source>
</evidence>
<dbReference type="InterPro" id="IPR044817">
    <property type="entry name" value="SBP-like"/>
</dbReference>
<keyword evidence="6" id="KW-0238">DNA-binding</keyword>
<dbReference type="PANTHER" id="PTHR31251">
    <property type="entry name" value="SQUAMOSA PROMOTER-BINDING-LIKE PROTEIN 4"/>
    <property type="match status" value="1"/>
</dbReference>
<dbReference type="Proteomes" id="UP000233551">
    <property type="component" value="Unassembled WGS sequence"/>
</dbReference>
<keyword evidence="14" id="KW-1185">Reference proteome</keyword>
<evidence type="ECO:0000256" key="3">
    <source>
        <dbReference type="ARBA" id="ARBA00022771"/>
    </source>
</evidence>
<dbReference type="InterPro" id="IPR036893">
    <property type="entry name" value="SBP_sf"/>
</dbReference>
<evidence type="ECO:0000313" key="12">
    <source>
        <dbReference type="EMBL" id="PKI43351.1"/>
    </source>
</evidence>
<dbReference type="GO" id="GO:0003677">
    <property type="term" value="F:DNA binding"/>
    <property type="evidence" value="ECO:0007669"/>
    <property type="project" value="UniProtKB-KW"/>
</dbReference>
<gene>
    <name evidence="11" type="ORF">CDL15_Pgr014904</name>
    <name evidence="12" type="ORF">CRG98_036247</name>
</gene>
<protein>
    <recommendedName>
        <fullName evidence="10">SBP-type domain-containing protein</fullName>
    </recommendedName>
</protein>
<evidence type="ECO:0000313" key="11">
    <source>
        <dbReference type="EMBL" id="OWM90601.1"/>
    </source>
</evidence>
<keyword evidence="8" id="KW-0539">Nucleus</keyword>
<keyword evidence="4" id="KW-0862">Zinc</keyword>
<dbReference type="Pfam" id="PF03110">
    <property type="entry name" value="SBP"/>
    <property type="match status" value="1"/>
</dbReference>
<evidence type="ECO:0000256" key="9">
    <source>
        <dbReference type="PROSITE-ProRule" id="PRU00470"/>
    </source>
</evidence>
<name>A0A218Y1C6_PUNGR</name>
<keyword evidence="3 9" id="KW-0863">Zinc-finger</keyword>
<reference evidence="11" key="2">
    <citation type="submission" date="2017-06" db="EMBL/GenBank/DDBJ databases">
        <title>The pomegranate genome and the genomics of punicalagin biosynthesis.</title>
        <authorList>
            <person name="Xu C."/>
        </authorList>
    </citation>
    <scope>NUCLEOTIDE SEQUENCE [LARGE SCALE GENOMIC DNA]</scope>
    <source>
        <tissue evidence="11">Fresh leaf</tissue>
    </source>
</reference>
<dbReference type="EMBL" id="PGOL01003053">
    <property type="protein sequence ID" value="PKI43351.1"/>
    <property type="molecule type" value="Genomic_DNA"/>
</dbReference>
<keyword evidence="7" id="KW-0804">Transcription</keyword>
<comment type="subcellular location">
    <subcellularLocation>
        <location evidence="1">Nucleus</location>
    </subcellularLocation>
</comment>
<dbReference type="FunFam" id="4.10.1100.10:FF:000001">
    <property type="entry name" value="Squamosa promoter-binding-like protein 14"/>
    <property type="match status" value="1"/>
</dbReference>
<organism evidence="11 13">
    <name type="scientific">Punica granatum</name>
    <name type="common">Pomegranate</name>
    <dbReference type="NCBI Taxonomy" id="22663"/>
    <lineage>
        <taxon>Eukaryota</taxon>
        <taxon>Viridiplantae</taxon>
        <taxon>Streptophyta</taxon>
        <taxon>Embryophyta</taxon>
        <taxon>Tracheophyta</taxon>
        <taxon>Spermatophyta</taxon>
        <taxon>Magnoliopsida</taxon>
        <taxon>eudicotyledons</taxon>
        <taxon>Gunneridae</taxon>
        <taxon>Pentapetalae</taxon>
        <taxon>rosids</taxon>
        <taxon>malvids</taxon>
        <taxon>Myrtales</taxon>
        <taxon>Lythraceae</taxon>
        <taxon>Punica</taxon>
    </lineage>
</organism>
<evidence type="ECO:0000256" key="4">
    <source>
        <dbReference type="ARBA" id="ARBA00022833"/>
    </source>
</evidence>
<keyword evidence="2" id="KW-0479">Metal-binding</keyword>
<accession>A0A218Y1C6</accession>
<evidence type="ECO:0000313" key="13">
    <source>
        <dbReference type="Proteomes" id="UP000197138"/>
    </source>
</evidence>
<dbReference type="PANTHER" id="PTHR31251:SF208">
    <property type="entry name" value="SQUAMOSA PROMOTER-BINDING-LIKE PROTEIN 18"/>
    <property type="match status" value="1"/>
</dbReference>
<evidence type="ECO:0000256" key="8">
    <source>
        <dbReference type="ARBA" id="ARBA00023242"/>
    </source>
</evidence>
<dbReference type="PROSITE" id="PS51141">
    <property type="entry name" value="ZF_SBP"/>
    <property type="match status" value="1"/>
</dbReference>
<dbReference type="GO" id="GO:0008270">
    <property type="term" value="F:zinc ion binding"/>
    <property type="evidence" value="ECO:0007669"/>
    <property type="project" value="UniProtKB-KW"/>
</dbReference>
<evidence type="ECO:0000256" key="2">
    <source>
        <dbReference type="ARBA" id="ARBA00022723"/>
    </source>
</evidence>
<proteinExistence type="predicted"/>
<dbReference type="SUPFAM" id="SSF103612">
    <property type="entry name" value="SBT domain"/>
    <property type="match status" value="1"/>
</dbReference>
<evidence type="ECO:0000256" key="7">
    <source>
        <dbReference type="ARBA" id="ARBA00023163"/>
    </source>
</evidence>
<evidence type="ECO:0000313" key="14">
    <source>
        <dbReference type="Proteomes" id="UP000233551"/>
    </source>
</evidence>
<comment type="caution">
    <text evidence="11">The sequence shown here is derived from an EMBL/GenBank/DDBJ whole genome shotgun (WGS) entry which is preliminary data.</text>
</comment>
<dbReference type="STRING" id="22663.A0A218Y1C6"/>